<proteinExistence type="predicted"/>
<organism evidence="1">
    <name type="scientific">Veillonella atypica</name>
    <dbReference type="NCBI Taxonomy" id="39777"/>
    <lineage>
        <taxon>Bacteria</taxon>
        <taxon>Bacillati</taxon>
        <taxon>Bacillota</taxon>
        <taxon>Negativicutes</taxon>
        <taxon>Veillonellales</taxon>
        <taxon>Veillonellaceae</taxon>
        <taxon>Veillonella</taxon>
    </lineage>
</organism>
<reference evidence="1 2" key="1">
    <citation type="submission" date="2016-01" db="EMBL/GenBank/DDBJ databases">
        <authorList>
            <person name="Oliw E.H."/>
        </authorList>
    </citation>
    <scope>NUCLEOTIDE SEQUENCE [LARGE SCALE GENOMIC DNA]</scope>
    <source>
        <strain evidence="1 2">CMW7756B</strain>
    </source>
</reference>
<protein>
    <submittedName>
        <fullName evidence="1">Uncharacterized protein</fullName>
    </submittedName>
</protein>
<dbReference type="Proteomes" id="UP000070226">
    <property type="component" value="Unassembled WGS sequence"/>
</dbReference>
<accession>A0A133S6G9</accession>
<evidence type="ECO:0000313" key="2">
    <source>
        <dbReference type="Proteomes" id="UP000070226"/>
    </source>
</evidence>
<sequence>MLYVKITKSVSKGDFGPAKAEGRSQTWPVEPLGIDLVAEKAPKFLL</sequence>
<gene>
    <name evidence="1" type="ORF">HMPREF3233_00430</name>
</gene>
<dbReference type="PATRIC" id="fig|39777.7.peg.420"/>
<dbReference type="EMBL" id="LRQT01000007">
    <property type="protein sequence ID" value="KXA65284.1"/>
    <property type="molecule type" value="Genomic_DNA"/>
</dbReference>
<evidence type="ECO:0000313" key="1">
    <source>
        <dbReference type="EMBL" id="KXA65284.1"/>
    </source>
</evidence>
<comment type="caution">
    <text evidence="1">The sequence shown here is derived from an EMBL/GenBank/DDBJ whole genome shotgun (WGS) entry which is preliminary data.</text>
</comment>
<dbReference type="AlphaFoldDB" id="A0A133S6G9"/>
<name>A0A133S6G9_9FIRM</name>